<dbReference type="Proteomes" id="UP000075304">
    <property type="component" value="Unassembled WGS sequence"/>
</dbReference>
<accession>A0A150KLC3</accession>
<dbReference type="PATRIC" id="fig|1398.25.peg.1296"/>
<evidence type="ECO:0000313" key="1">
    <source>
        <dbReference type="EMBL" id="KYC73803.1"/>
    </source>
</evidence>
<protein>
    <submittedName>
        <fullName evidence="1">Uncharacterized protein</fullName>
    </submittedName>
</protein>
<evidence type="ECO:0000313" key="2">
    <source>
        <dbReference type="Proteomes" id="UP000075304"/>
    </source>
</evidence>
<comment type="caution">
    <text evidence="1">The sequence shown here is derived from an EMBL/GenBank/DDBJ whole genome shotgun (WGS) entry which is preliminary data.</text>
</comment>
<dbReference type="AlphaFoldDB" id="A0A150KLC3"/>
<organism evidence="1 2">
    <name type="scientific">Heyndrickxia coagulans</name>
    <name type="common">Weizmannia coagulans</name>
    <dbReference type="NCBI Taxonomy" id="1398"/>
    <lineage>
        <taxon>Bacteria</taxon>
        <taxon>Bacillati</taxon>
        <taxon>Bacillota</taxon>
        <taxon>Bacilli</taxon>
        <taxon>Bacillales</taxon>
        <taxon>Bacillaceae</taxon>
        <taxon>Heyndrickxia</taxon>
    </lineage>
</organism>
<sequence>MPKKYIEAYTVREAHQKLSGAIFQDGEEYLSGFWENLE</sequence>
<gene>
    <name evidence="1" type="ORF">B4099_2763</name>
</gene>
<reference evidence="1 2" key="1">
    <citation type="submission" date="2016-01" db="EMBL/GenBank/DDBJ databases">
        <title>Genome Sequences of Twelve Sporeforming Bacillus Species Isolated from Foods.</title>
        <authorList>
            <person name="Berendsen E.M."/>
            <person name="Wells-Bennik M.H."/>
            <person name="Krawcyk A.O."/>
            <person name="De Jong A."/>
            <person name="Holsappel S."/>
            <person name="Eijlander R.T."/>
            <person name="Kuipers O.P."/>
        </authorList>
    </citation>
    <scope>NUCLEOTIDE SEQUENCE [LARGE SCALE GENOMIC DNA]</scope>
    <source>
        <strain evidence="1 2">B4099</strain>
    </source>
</reference>
<dbReference type="EMBL" id="LQYI01000002">
    <property type="protein sequence ID" value="KYC73803.1"/>
    <property type="molecule type" value="Genomic_DNA"/>
</dbReference>
<proteinExistence type="predicted"/>
<name>A0A150KLC3_HEYCO</name>